<evidence type="ECO:0000256" key="2">
    <source>
        <dbReference type="ARBA" id="ARBA00004275"/>
    </source>
</evidence>
<dbReference type="InterPro" id="IPR012258">
    <property type="entry name" value="Acyl-CoA_oxidase"/>
</dbReference>
<dbReference type="GO" id="GO:0003997">
    <property type="term" value="F:acyl-CoA oxidase activity"/>
    <property type="evidence" value="ECO:0007669"/>
    <property type="project" value="InterPro"/>
</dbReference>
<comment type="similarity">
    <text evidence="4">Belongs to the acyl-CoA oxidase family.</text>
</comment>
<evidence type="ECO:0000256" key="3">
    <source>
        <dbReference type="ARBA" id="ARBA00004846"/>
    </source>
</evidence>
<evidence type="ECO:0000256" key="10">
    <source>
        <dbReference type="ARBA" id="ARBA00023140"/>
    </source>
</evidence>
<accession>A0A914CTE7</accession>
<dbReference type="Proteomes" id="UP000887540">
    <property type="component" value="Unplaced"/>
</dbReference>
<evidence type="ECO:0000313" key="12">
    <source>
        <dbReference type="Proteomes" id="UP000887540"/>
    </source>
</evidence>
<evidence type="ECO:0000256" key="6">
    <source>
        <dbReference type="ARBA" id="ARBA00022827"/>
    </source>
</evidence>
<name>A0A914CTE7_9BILA</name>
<dbReference type="Pfam" id="PF01756">
    <property type="entry name" value="ACOX"/>
    <property type="match status" value="1"/>
</dbReference>
<dbReference type="GO" id="GO:0005777">
    <property type="term" value="C:peroxisome"/>
    <property type="evidence" value="ECO:0007669"/>
    <property type="project" value="UniProtKB-SubCell"/>
</dbReference>
<comment type="cofactor">
    <cofactor evidence="1">
        <name>FAD</name>
        <dbReference type="ChEBI" id="CHEBI:57692"/>
    </cofactor>
</comment>
<dbReference type="Gene3D" id="1.20.140.10">
    <property type="entry name" value="Butyryl-CoA Dehydrogenase, subunit A, domain 3"/>
    <property type="match status" value="1"/>
</dbReference>
<proteinExistence type="inferred from homology"/>
<keyword evidence="7" id="KW-0276">Fatty acid metabolism</keyword>
<evidence type="ECO:0000313" key="13">
    <source>
        <dbReference type="WBParaSite" id="ACRNAN_scaffold14391.g21273.t1"/>
    </source>
</evidence>
<evidence type="ECO:0000256" key="9">
    <source>
        <dbReference type="ARBA" id="ARBA00023098"/>
    </source>
</evidence>
<dbReference type="WBParaSite" id="ACRNAN_scaffold14391.g21273.t1">
    <property type="protein sequence ID" value="ACRNAN_scaffold14391.g21273.t1"/>
    <property type="gene ID" value="ACRNAN_scaffold14391.g21273"/>
</dbReference>
<evidence type="ECO:0000256" key="4">
    <source>
        <dbReference type="ARBA" id="ARBA00006288"/>
    </source>
</evidence>
<dbReference type="FunFam" id="1.20.140.10:FF:000013">
    <property type="entry name" value="Acyl-coenzyme A oxidase"/>
    <property type="match status" value="1"/>
</dbReference>
<evidence type="ECO:0000259" key="11">
    <source>
        <dbReference type="Pfam" id="PF01756"/>
    </source>
</evidence>
<dbReference type="SUPFAM" id="SSF47203">
    <property type="entry name" value="Acyl-CoA dehydrogenase C-terminal domain-like"/>
    <property type="match status" value="1"/>
</dbReference>
<keyword evidence="9" id="KW-0443">Lipid metabolism</keyword>
<dbReference type="AlphaFoldDB" id="A0A914CTE7"/>
<keyword evidence="5" id="KW-0285">Flavoprotein</keyword>
<sequence length="167" mass="19544">MFKALANRKITDVYDRLEILKKQGKKEEYAWNECAVDLCRASRAYCRNFIAHIFVQYVNQIQEPTLRHLLEEILKLFLNFEITECSADLIEIGYMNGQKLVKVRNELNEVMKSIRVDAISIIDAFDFSDRELDSILGKRDGHVYESLLEWAQKSPLNEYDVAFLLNC</sequence>
<keyword evidence="8" id="KW-0560">Oxidoreductase</keyword>
<keyword evidence="12" id="KW-1185">Reference proteome</keyword>
<evidence type="ECO:0000256" key="8">
    <source>
        <dbReference type="ARBA" id="ARBA00023002"/>
    </source>
</evidence>
<comment type="subcellular location">
    <subcellularLocation>
        <location evidence="2">Peroxisome</location>
    </subcellularLocation>
</comment>
<dbReference type="PANTHER" id="PTHR10909">
    <property type="entry name" value="ELECTRON TRANSPORT OXIDOREDUCTASE"/>
    <property type="match status" value="1"/>
</dbReference>
<comment type="pathway">
    <text evidence="3">Lipid metabolism; peroxisomal fatty acid beta-oxidation.</text>
</comment>
<evidence type="ECO:0000256" key="5">
    <source>
        <dbReference type="ARBA" id="ARBA00022630"/>
    </source>
</evidence>
<dbReference type="GO" id="GO:0033540">
    <property type="term" value="P:fatty acid beta-oxidation using acyl-CoA oxidase"/>
    <property type="evidence" value="ECO:0007669"/>
    <property type="project" value="TreeGrafter"/>
</dbReference>
<protein>
    <submittedName>
        <fullName evidence="13">Acyl-CoA oxidase C-terminal domain-containing protein</fullName>
    </submittedName>
</protein>
<evidence type="ECO:0000256" key="7">
    <source>
        <dbReference type="ARBA" id="ARBA00022832"/>
    </source>
</evidence>
<keyword evidence="6" id="KW-0274">FAD</keyword>
<organism evidence="12 13">
    <name type="scientific">Acrobeloides nanus</name>
    <dbReference type="NCBI Taxonomy" id="290746"/>
    <lineage>
        <taxon>Eukaryota</taxon>
        <taxon>Metazoa</taxon>
        <taxon>Ecdysozoa</taxon>
        <taxon>Nematoda</taxon>
        <taxon>Chromadorea</taxon>
        <taxon>Rhabditida</taxon>
        <taxon>Tylenchina</taxon>
        <taxon>Cephalobomorpha</taxon>
        <taxon>Cephaloboidea</taxon>
        <taxon>Cephalobidae</taxon>
        <taxon>Acrobeloides</taxon>
    </lineage>
</organism>
<dbReference type="GO" id="GO:0071949">
    <property type="term" value="F:FAD binding"/>
    <property type="evidence" value="ECO:0007669"/>
    <property type="project" value="InterPro"/>
</dbReference>
<feature type="domain" description="Acyl-CoA oxidase C-terminal" evidence="11">
    <location>
        <begin position="1"/>
        <end position="160"/>
    </location>
</feature>
<keyword evidence="10" id="KW-0576">Peroxisome</keyword>
<dbReference type="InterPro" id="IPR036250">
    <property type="entry name" value="AcylCo_DH-like_C"/>
</dbReference>
<reference evidence="13" key="1">
    <citation type="submission" date="2022-11" db="UniProtKB">
        <authorList>
            <consortium name="WormBaseParasite"/>
        </authorList>
    </citation>
    <scope>IDENTIFICATION</scope>
</reference>
<dbReference type="InterPro" id="IPR002655">
    <property type="entry name" value="Acyl-CoA_oxidase_C"/>
</dbReference>
<dbReference type="PANTHER" id="PTHR10909:SF250">
    <property type="entry name" value="PEROXISOMAL ACYL-COENZYME A OXIDASE 1"/>
    <property type="match status" value="1"/>
</dbReference>
<dbReference type="GO" id="GO:0005504">
    <property type="term" value="F:fatty acid binding"/>
    <property type="evidence" value="ECO:0007669"/>
    <property type="project" value="TreeGrafter"/>
</dbReference>
<evidence type="ECO:0000256" key="1">
    <source>
        <dbReference type="ARBA" id="ARBA00001974"/>
    </source>
</evidence>
<dbReference type="GO" id="GO:0055088">
    <property type="term" value="P:lipid homeostasis"/>
    <property type="evidence" value="ECO:0007669"/>
    <property type="project" value="TreeGrafter"/>
</dbReference>